<gene>
    <name evidence="2" type="ORF">DVH24_009653</name>
</gene>
<protein>
    <submittedName>
        <fullName evidence="2">Uncharacterized protein</fullName>
    </submittedName>
</protein>
<sequence length="108" mass="12914">MEMTEQLQTETIETTEQLQTETIETTEQLQTETIETTEQLQTTSLISEVRVRKNRFPLSGEGTEATYGRRNHKKKKRPVLRMMKLQPMYKKNPVKRIFITDEDDVWWH</sequence>
<organism evidence="2 3">
    <name type="scientific">Malus domestica</name>
    <name type="common">Apple</name>
    <name type="synonym">Pyrus malus</name>
    <dbReference type="NCBI Taxonomy" id="3750"/>
    <lineage>
        <taxon>Eukaryota</taxon>
        <taxon>Viridiplantae</taxon>
        <taxon>Streptophyta</taxon>
        <taxon>Embryophyta</taxon>
        <taxon>Tracheophyta</taxon>
        <taxon>Spermatophyta</taxon>
        <taxon>Magnoliopsida</taxon>
        <taxon>eudicotyledons</taxon>
        <taxon>Gunneridae</taxon>
        <taxon>Pentapetalae</taxon>
        <taxon>rosids</taxon>
        <taxon>fabids</taxon>
        <taxon>Rosales</taxon>
        <taxon>Rosaceae</taxon>
        <taxon>Amygdaloideae</taxon>
        <taxon>Maleae</taxon>
        <taxon>Malus</taxon>
    </lineage>
</organism>
<evidence type="ECO:0000313" key="3">
    <source>
        <dbReference type="Proteomes" id="UP000290289"/>
    </source>
</evidence>
<name>A0A498JUE7_MALDO</name>
<dbReference type="EMBL" id="RDQH01000332">
    <property type="protein sequence ID" value="RXH96811.1"/>
    <property type="molecule type" value="Genomic_DNA"/>
</dbReference>
<proteinExistence type="predicted"/>
<dbReference type="Proteomes" id="UP000290289">
    <property type="component" value="Chromosome 6"/>
</dbReference>
<dbReference type="SMR" id="A0A498JUE7"/>
<keyword evidence="3" id="KW-1185">Reference proteome</keyword>
<dbReference type="AlphaFoldDB" id="A0A498JUE7"/>
<accession>A0A498JUE7</accession>
<comment type="caution">
    <text evidence="2">The sequence shown here is derived from an EMBL/GenBank/DDBJ whole genome shotgun (WGS) entry which is preliminary data.</text>
</comment>
<feature type="region of interest" description="Disordered" evidence="1">
    <location>
        <begin position="57"/>
        <end position="77"/>
    </location>
</feature>
<evidence type="ECO:0000313" key="2">
    <source>
        <dbReference type="EMBL" id="RXH96811.1"/>
    </source>
</evidence>
<reference evidence="2 3" key="1">
    <citation type="submission" date="2018-10" db="EMBL/GenBank/DDBJ databases">
        <title>A high-quality apple genome assembly.</title>
        <authorList>
            <person name="Hu J."/>
        </authorList>
    </citation>
    <scope>NUCLEOTIDE SEQUENCE [LARGE SCALE GENOMIC DNA]</scope>
    <source>
        <strain evidence="3">cv. HFTH1</strain>
        <tissue evidence="2">Young leaf</tissue>
    </source>
</reference>
<evidence type="ECO:0000256" key="1">
    <source>
        <dbReference type="SAM" id="MobiDB-lite"/>
    </source>
</evidence>